<dbReference type="PROSITE" id="PS50082">
    <property type="entry name" value="WD_REPEATS_2"/>
    <property type="match status" value="2"/>
</dbReference>
<dbReference type="Pfam" id="PF00400">
    <property type="entry name" value="WD40"/>
    <property type="match status" value="1"/>
</dbReference>
<keyword evidence="13" id="KW-0968">Cytoplasmic vesicle</keyword>
<gene>
    <name evidence="18" type="ORF">I303_01571</name>
    <name evidence="19" type="ORF">I303_102289</name>
</gene>
<evidence type="ECO:0000256" key="1">
    <source>
        <dbReference type="ARBA" id="ARBA00004299"/>
    </source>
</evidence>
<dbReference type="InterPro" id="IPR009917">
    <property type="entry name" value="SRA1/Sec31"/>
</dbReference>
<dbReference type="Gene3D" id="2.130.10.10">
    <property type="entry name" value="YVTN repeat-like/Quinoprotein amine dehydrogenase"/>
    <property type="match status" value="1"/>
</dbReference>
<sequence length="1468" mass="155500">MKLKDISRTATFAWDQSSSSSPLLATGAVAGALDENFSNESQLEIWAPDFQDDKSARLGAEGNAAKASITVNSRFNRLAWSAPSDSYAKGLLAAGMETGEVNLFDPEKILAGSSADDARIFKNDKHTGPVRGLDFNQIQKNLILTGGVNAELYIYDLNSPNNAPIPPGPTSTKLNEITSLQWNPTTARIFAASSSSGFTSVWDVKAGKEIASLQYGGGAAKGMEAIGGVAGLQMGKRRGMSDVCWHPESATRLITASEDDESPIIMLWDLRNTRAPEKILSGHHKGVLSVAWCKQDADMLLSCGKDNRTLCWNPQTGEIIGELPTSNDWSFQTSWCPRNPDLLATASFDGHIAIHSLQTTSMPSQPAEKFNEEASADDVFGALSREEPASETANVLSLTQTPKWLRRPVSATFGFGGLLATTSNLPGASGKHQSGVVHLRSITTEQGVLDRATALDATAGEKEKLAEFCSEKVNSDDAAWKALQSLFKANSREEIVQLLGFSKEDVVKKVQEAIGKFPSVTVTEEPSDEQAKAIDKDESDVQTPTVEKTVDEASSTADDTASVKGSETASATGATEKSLFDDDHAPGTPAAAAADFFSSMASGALKNPTLDHIVPHKNHEFVDSSVAATIGSRASSVRDEIITKENTFQIYPEGESQIDKLITQALVMGDFKSAVDLCLASERFADALLLAVRGGPDLLQSTQKAYFARQTASLPFLRVFQSIVTEDLVDIVQNADLSEWKVAFVVICTFAKESEFSNLAEQLGQRLQFRWRTLSGSDSPEAKKSAKTARQDATLCYLAAGKLEKVVSIWVDEMAEEEEAADTTRYAAHAHALQTFIEKVAAFTAATGYVDEDLLTPTESAVAAESGARTYKLAGLYDRYYEYADLLATQGLIDIAAKFVKMTPTDYKGTGAAGSELDKARDRLFTAAGVQAGSVSVNSAFGAAKVQPQASTSYAPVSASSYTPQTAGPYSAAPASTGAYSAVQPATPYGQTQSSPYSAAPAPAQAAYKPPATSSPYQPAPTANQYNPPQQQQQQQQSFGGYGDSNPYAPTSNPTYQPSGYSANGYRPNEPQAQGYGAPPQAYGNPQGMIPPPPRAGAVNGGSSSTPPPIPAAQRRDIPGWNDAPSLAPKRPTSTVNKENKPSAITSPFPNMPNPFEAQPPTGFTPPPSRQTPQPGVLPPPPKGGPRPPPARSVISPPPAQQAAPPPQFQQPPPPRTASGTGPVGGPPPSIRPPPPGARGGPPPGVMAGPPPQRALSPLGPGRVGSPSSLAGQAGQMREPPQQRTPQAFSPPAQHAQPPPPPLGSRMAGPPPPGRSPSVTQQQGGPPPQAINSPPQPVQQQTPPPPPQPAAPVKPAHPAGDRSHIPASSKPIFETLSNELHNVKQKNFPPNVKKVVEDTDRRLNILFDGLNNENVPKQALDLLANISKAIGARDWNAALAMHVELLTNSSGEMTTWVPGVKQLIRLSV</sequence>
<evidence type="ECO:0000256" key="5">
    <source>
        <dbReference type="ARBA" id="ARBA00021236"/>
    </source>
</evidence>
<evidence type="ECO:0000256" key="13">
    <source>
        <dbReference type="ARBA" id="ARBA00023329"/>
    </source>
</evidence>
<feature type="compositionally biased region" description="Polar residues" evidence="16">
    <location>
        <begin position="541"/>
        <end position="575"/>
    </location>
</feature>
<feature type="compositionally biased region" description="Pro residues" evidence="16">
    <location>
        <begin position="1297"/>
        <end position="1315"/>
    </location>
</feature>
<dbReference type="GeneID" id="28965270"/>
<evidence type="ECO:0000256" key="2">
    <source>
        <dbReference type="ARBA" id="ARBA00004397"/>
    </source>
</evidence>
<dbReference type="InterPro" id="IPR015943">
    <property type="entry name" value="WD40/YVTN_repeat-like_dom_sf"/>
</dbReference>
<evidence type="ECO:0000256" key="9">
    <source>
        <dbReference type="ARBA" id="ARBA00022824"/>
    </source>
</evidence>
<keyword evidence="11" id="KW-0653">Protein transport</keyword>
<evidence type="ECO:0000256" key="16">
    <source>
        <dbReference type="SAM" id="MobiDB-lite"/>
    </source>
</evidence>
<dbReference type="GO" id="GO:0005198">
    <property type="term" value="F:structural molecule activity"/>
    <property type="evidence" value="ECO:0007669"/>
    <property type="project" value="TreeGrafter"/>
</dbReference>
<dbReference type="GO" id="GO:0015031">
    <property type="term" value="P:protein transport"/>
    <property type="evidence" value="ECO:0007669"/>
    <property type="project" value="UniProtKB-KW"/>
</dbReference>
<name>A0A1A6ABE1_9TREE</name>
<keyword evidence="12" id="KW-0472">Membrane</keyword>
<dbReference type="PANTHER" id="PTHR13923">
    <property type="entry name" value="SEC31-RELATED PROTEIN"/>
    <property type="match status" value="1"/>
</dbReference>
<dbReference type="PANTHER" id="PTHR13923:SF11">
    <property type="entry name" value="SECRETORY 31, ISOFORM D"/>
    <property type="match status" value="1"/>
</dbReference>
<reference evidence="19" key="3">
    <citation type="submission" date="2024-02" db="EMBL/GenBank/DDBJ databases">
        <title>Comparative genomics of Cryptococcus and Kwoniella reveals pathogenesis evolution and contrasting modes of karyotype evolution via chromosome fusion or intercentromeric recombination.</title>
        <authorList>
            <person name="Coelho M.A."/>
            <person name="David-Palma M."/>
            <person name="Shea T."/>
            <person name="Bowers K."/>
            <person name="McGinley-Smith S."/>
            <person name="Mohammad A.W."/>
            <person name="Gnirke A."/>
            <person name="Yurkov A.M."/>
            <person name="Nowrousian M."/>
            <person name="Sun S."/>
            <person name="Cuomo C.A."/>
            <person name="Heitman J."/>
        </authorList>
    </citation>
    <scope>NUCLEOTIDE SEQUENCE</scope>
    <source>
        <strain evidence="19">CBS 10117</strain>
    </source>
</reference>
<dbReference type="GO" id="GO:0030127">
    <property type="term" value="C:COPII vesicle coat"/>
    <property type="evidence" value="ECO:0007669"/>
    <property type="project" value="TreeGrafter"/>
</dbReference>
<dbReference type="Proteomes" id="UP000078595">
    <property type="component" value="Chromosome 2"/>
</dbReference>
<dbReference type="OrthoDB" id="542917at2759"/>
<feature type="compositionally biased region" description="Polar residues" evidence="16">
    <location>
        <begin position="1048"/>
        <end position="1062"/>
    </location>
</feature>
<organism evidence="18">
    <name type="scientific">Kwoniella dejecticola CBS 10117</name>
    <dbReference type="NCBI Taxonomy" id="1296121"/>
    <lineage>
        <taxon>Eukaryota</taxon>
        <taxon>Fungi</taxon>
        <taxon>Dikarya</taxon>
        <taxon>Basidiomycota</taxon>
        <taxon>Agaricomycotina</taxon>
        <taxon>Tremellomycetes</taxon>
        <taxon>Tremellales</taxon>
        <taxon>Cryptococcaceae</taxon>
        <taxon>Kwoniella</taxon>
    </lineage>
</organism>
<keyword evidence="10" id="KW-0931">ER-Golgi transport</keyword>
<evidence type="ECO:0000256" key="10">
    <source>
        <dbReference type="ARBA" id="ARBA00022892"/>
    </source>
</evidence>
<comment type="function">
    <text evidence="14">Component of the coat protein complex II (COPII) which promotes the formation of transport vesicles from the endoplasmic reticulum (ER). The coat has two main functions, the physical deformation of the endoplasmic reticulum membrane into vesicles and the selection of cargo molecules.</text>
</comment>
<feature type="compositionally biased region" description="Polar residues" evidence="16">
    <location>
        <begin position="956"/>
        <end position="968"/>
    </location>
</feature>
<dbReference type="Gene3D" id="1.25.40.1030">
    <property type="match status" value="1"/>
</dbReference>
<evidence type="ECO:0000259" key="17">
    <source>
        <dbReference type="Pfam" id="PF07304"/>
    </source>
</evidence>
<feature type="region of interest" description="Disordered" evidence="16">
    <location>
        <begin position="956"/>
        <end position="1368"/>
    </location>
</feature>
<keyword evidence="6" id="KW-0813">Transport</keyword>
<evidence type="ECO:0000256" key="4">
    <source>
        <dbReference type="ARBA" id="ARBA00013507"/>
    </source>
</evidence>
<dbReference type="GO" id="GO:0070971">
    <property type="term" value="C:endoplasmic reticulum exit site"/>
    <property type="evidence" value="ECO:0007669"/>
    <property type="project" value="TreeGrafter"/>
</dbReference>
<evidence type="ECO:0000256" key="6">
    <source>
        <dbReference type="ARBA" id="ARBA00022448"/>
    </source>
</evidence>
<evidence type="ECO:0000256" key="3">
    <source>
        <dbReference type="ARBA" id="ARBA00009358"/>
    </source>
</evidence>
<feature type="region of interest" description="Disordered" evidence="16">
    <location>
        <begin position="522"/>
        <end position="585"/>
    </location>
</feature>
<feature type="repeat" description="WD" evidence="15">
    <location>
        <begin position="170"/>
        <end position="212"/>
    </location>
</feature>
<evidence type="ECO:0000256" key="15">
    <source>
        <dbReference type="PROSITE-ProRule" id="PRU00221"/>
    </source>
</evidence>
<dbReference type="InterPro" id="IPR001680">
    <property type="entry name" value="WD40_rpt"/>
</dbReference>
<dbReference type="Pfam" id="PF07304">
    <property type="entry name" value="SRA1"/>
    <property type="match status" value="1"/>
</dbReference>
<dbReference type="SUPFAM" id="SSF50978">
    <property type="entry name" value="WD40 repeat-like"/>
    <property type="match status" value="1"/>
</dbReference>
<accession>A0A1A6ABE1</accession>
<comment type="subcellular location">
    <subcellularLocation>
        <location evidence="1">Cytoplasmic vesicle</location>
        <location evidence="1">COPII-coated vesicle membrane</location>
        <topology evidence="1">Peripheral membrane protein</topology>
        <orientation evidence="1">Cytoplasmic side</orientation>
    </subcellularLocation>
    <subcellularLocation>
        <location evidence="2">Endoplasmic reticulum membrane</location>
        <topology evidence="2">Peripheral membrane protein</topology>
        <orientation evidence="2">Cytoplasmic side</orientation>
    </subcellularLocation>
</comment>
<evidence type="ECO:0000256" key="12">
    <source>
        <dbReference type="ARBA" id="ARBA00023136"/>
    </source>
</evidence>
<keyword evidence="8" id="KW-0677">Repeat</keyword>
<dbReference type="InterPro" id="IPR040251">
    <property type="entry name" value="SEC31-like"/>
</dbReference>
<reference evidence="18" key="1">
    <citation type="submission" date="2013-07" db="EMBL/GenBank/DDBJ databases">
        <title>The Genome Sequence of Cryptococcus dejecticola CBS10117.</title>
        <authorList>
            <consortium name="The Broad Institute Genome Sequencing Platform"/>
            <person name="Cuomo C."/>
            <person name="Litvintseva A."/>
            <person name="Chen Y."/>
            <person name="Heitman J."/>
            <person name="Sun S."/>
            <person name="Springer D."/>
            <person name="Dromer F."/>
            <person name="Young S.K."/>
            <person name="Zeng Q."/>
            <person name="Gargeya S."/>
            <person name="Fitzgerald M."/>
            <person name="Abouelleil A."/>
            <person name="Alvarado L."/>
            <person name="Berlin A.M."/>
            <person name="Chapman S.B."/>
            <person name="Dewar J."/>
            <person name="Goldberg J."/>
            <person name="Griggs A."/>
            <person name="Gujja S."/>
            <person name="Hansen M."/>
            <person name="Howarth C."/>
            <person name="Imamovic A."/>
            <person name="Larimer J."/>
            <person name="McCowan C."/>
            <person name="Murphy C."/>
            <person name="Pearson M."/>
            <person name="Priest M."/>
            <person name="Roberts A."/>
            <person name="Saif S."/>
            <person name="Shea T."/>
            <person name="Sykes S."/>
            <person name="Wortman J."/>
            <person name="Nusbaum C."/>
            <person name="Birren B."/>
        </authorList>
    </citation>
    <scope>NUCLEOTIDE SEQUENCE [LARGE SCALE GENOMIC DNA]</scope>
    <source>
        <strain evidence="18">CBS 10117</strain>
    </source>
</reference>
<dbReference type="EMBL" id="CP144531">
    <property type="protein sequence ID" value="WWC59727.1"/>
    <property type="molecule type" value="Genomic_DNA"/>
</dbReference>
<dbReference type="EMBL" id="KI894028">
    <property type="protein sequence ID" value="OBR87369.1"/>
    <property type="molecule type" value="Genomic_DNA"/>
</dbReference>
<dbReference type="Gene3D" id="1.20.940.10">
    <property type="entry name" value="Functional domain of the splicing factor Prp18"/>
    <property type="match status" value="1"/>
</dbReference>
<evidence type="ECO:0000313" key="18">
    <source>
        <dbReference type="EMBL" id="OBR87369.1"/>
    </source>
</evidence>
<evidence type="ECO:0000256" key="14">
    <source>
        <dbReference type="ARBA" id="ARBA00025471"/>
    </source>
</evidence>
<comment type="similarity">
    <text evidence="3">Belongs to the WD repeat SEC31 family.</text>
</comment>
<dbReference type="KEGG" id="kdj:28965270"/>
<feature type="compositionally biased region" description="Pro residues" evidence="16">
    <location>
        <begin position="1225"/>
        <end position="1253"/>
    </location>
</feature>
<evidence type="ECO:0000313" key="19">
    <source>
        <dbReference type="EMBL" id="WWC59727.1"/>
    </source>
</evidence>
<feature type="compositionally biased region" description="Pro residues" evidence="16">
    <location>
        <begin position="1163"/>
        <end position="1216"/>
    </location>
</feature>
<evidence type="ECO:0000256" key="11">
    <source>
        <dbReference type="ARBA" id="ARBA00022927"/>
    </source>
</evidence>
<dbReference type="GO" id="GO:0005789">
    <property type="term" value="C:endoplasmic reticulum membrane"/>
    <property type="evidence" value="ECO:0007669"/>
    <property type="project" value="UniProtKB-SubCell"/>
</dbReference>
<keyword evidence="20" id="KW-1185">Reference proteome</keyword>
<keyword evidence="9" id="KW-0256">Endoplasmic reticulum</keyword>
<feature type="domain" description="SRA1/Sec31" evidence="17">
    <location>
        <begin position="1335"/>
        <end position="1464"/>
    </location>
</feature>
<evidence type="ECO:0000256" key="8">
    <source>
        <dbReference type="ARBA" id="ARBA00022737"/>
    </source>
</evidence>
<dbReference type="RefSeq" id="XP_018265211.1">
    <property type="nucleotide sequence ID" value="XM_018404930.1"/>
</dbReference>
<feature type="compositionally biased region" description="Polar residues" evidence="16">
    <location>
        <begin position="1132"/>
        <end position="1149"/>
    </location>
</feature>
<dbReference type="GO" id="GO:0090110">
    <property type="term" value="P:COPII-coated vesicle cargo loading"/>
    <property type="evidence" value="ECO:0007669"/>
    <property type="project" value="TreeGrafter"/>
</dbReference>
<dbReference type="GO" id="GO:0007029">
    <property type="term" value="P:endoplasmic reticulum organization"/>
    <property type="evidence" value="ECO:0007669"/>
    <property type="project" value="TreeGrafter"/>
</dbReference>
<feature type="compositionally biased region" description="Low complexity" evidence="16">
    <location>
        <begin position="1286"/>
        <end position="1296"/>
    </location>
</feature>
<dbReference type="VEuPathDB" id="FungiDB:I303_01571"/>
<dbReference type="STRING" id="1296121.A0A1A6ABE1"/>
<proteinExistence type="inferred from homology"/>
<protein>
    <recommendedName>
        <fullName evidence="5">Protein transport protein SEC31</fullName>
    </recommendedName>
    <alternativeName>
        <fullName evidence="4">Protein transport protein sec31</fullName>
    </alternativeName>
</protein>
<dbReference type="FunFam" id="2.130.10.10:FF:000193">
    <property type="entry name" value="Protein transport protein SEC31, putative"/>
    <property type="match status" value="1"/>
</dbReference>
<feature type="compositionally biased region" description="Pro residues" evidence="16">
    <location>
        <begin position="1325"/>
        <end position="1352"/>
    </location>
</feature>
<feature type="compositionally biased region" description="Low complexity" evidence="16">
    <location>
        <begin position="993"/>
        <end position="1012"/>
    </location>
</feature>
<reference evidence="19" key="2">
    <citation type="submission" date="2013-07" db="EMBL/GenBank/DDBJ databases">
        <authorList>
            <consortium name="The Broad Institute Genome Sequencing Platform"/>
            <person name="Cuomo C."/>
            <person name="Litvintseva A."/>
            <person name="Chen Y."/>
            <person name="Heitman J."/>
            <person name="Sun S."/>
            <person name="Springer D."/>
            <person name="Dromer F."/>
            <person name="Young S.K."/>
            <person name="Zeng Q."/>
            <person name="Gargeya S."/>
            <person name="Fitzgerald M."/>
            <person name="Abouelleil A."/>
            <person name="Alvarado L."/>
            <person name="Berlin A.M."/>
            <person name="Chapman S.B."/>
            <person name="Dewar J."/>
            <person name="Goldberg J."/>
            <person name="Griggs A."/>
            <person name="Gujja S."/>
            <person name="Hansen M."/>
            <person name="Howarth C."/>
            <person name="Imamovic A."/>
            <person name="Larimer J."/>
            <person name="McCowan C."/>
            <person name="Murphy C."/>
            <person name="Pearson M."/>
            <person name="Priest M."/>
            <person name="Roberts A."/>
            <person name="Saif S."/>
            <person name="Shea T."/>
            <person name="Sykes S."/>
            <person name="Wortman J."/>
            <person name="Nusbaum C."/>
            <person name="Birren B."/>
        </authorList>
    </citation>
    <scope>NUCLEOTIDE SEQUENCE</scope>
    <source>
        <strain evidence="19">CBS 10117</strain>
    </source>
</reference>
<keyword evidence="7 15" id="KW-0853">WD repeat</keyword>
<dbReference type="InterPro" id="IPR036322">
    <property type="entry name" value="WD40_repeat_dom_sf"/>
</dbReference>
<evidence type="ECO:0000313" key="20">
    <source>
        <dbReference type="Proteomes" id="UP000078595"/>
    </source>
</evidence>
<feature type="compositionally biased region" description="Low complexity" evidence="16">
    <location>
        <begin position="1020"/>
        <end position="1037"/>
    </location>
</feature>
<dbReference type="SMART" id="SM00320">
    <property type="entry name" value="WD40"/>
    <property type="match status" value="5"/>
</dbReference>
<feature type="repeat" description="WD" evidence="15">
    <location>
        <begin position="280"/>
        <end position="322"/>
    </location>
</feature>
<evidence type="ECO:0000256" key="7">
    <source>
        <dbReference type="ARBA" id="ARBA00022574"/>
    </source>
</evidence>